<dbReference type="PROSITE" id="PS50238">
    <property type="entry name" value="RHOGAP"/>
    <property type="match status" value="1"/>
</dbReference>
<dbReference type="PANTHER" id="PTHR46199:SF5">
    <property type="entry name" value="RAC GTPASE-ACTIVATING PROTEIN 1"/>
    <property type="match status" value="1"/>
</dbReference>
<accession>A0A672HWX7</accession>
<evidence type="ECO:0000256" key="9">
    <source>
        <dbReference type="ARBA" id="ARBA00022473"/>
    </source>
</evidence>
<dbReference type="GO" id="GO:0005096">
    <property type="term" value="F:GTPase activator activity"/>
    <property type="evidence" value="ECO:0007669"/>
    <property type="project" value="UniProtKB-KW"/>
</dbReference>
<keyword evidence="8" id="KW-0343">GTPase activation</keyword>
<keyword evidence="23" id="KW-0406">Ion transport</keyword>
<keyword evidence="37" id="KW-1185">Reference proteome</keyword>
<dbReference type="Pfam" id="PF00130">
    <property type="entry name" value="C1_1"/>
    <property type="match status" value="1"/>
</dbReference>
<evidence type="ECO:0000256" key="8">
    <source>
        <dbReference type="ARBA" id="ARBA00022468"/>
    </source>
</evidence>
<dbReference type="GO" id="GO:0008270">
    <property type="term" value="F:zinc ion binding"/>
    <property type="evidence" value="ECO:0007669"/>
    <property type="project" value="UniProtKB-KW"/>
</dbReference>
<evidence type="ECO:0000256" key="16">
    <source>
        <dbReference type="ARBA" id="ARBA00022771"/>
    </source>
</evidence>
<evidence type="ECO:0000256" key="1">
    <source>
        <dbReference type="ARBA" id="ARBA00004123"/>
    </source>
</evidence>
<evidence type="ECO:0000256" key="14">
    <source>
        <dbReference type="ARBA" id="ARBA00022618"/>
    </source>
</evidence>
<dbReference type="Gene3D" id="3.30.60.20">
    <property type="match status" value="1"/>
</dbReference>
<evidence type="ECO:0000313" key="36">
    <source>
        <dbReference type="Ensembl" id="ENSSFAP00005033502.1"/>
    </source>
</evidence>
<keyword evidence="21" id="KW-0007">Acetylation</keyword>
<dbReference type="InParanoid" id="A0A672HWX7"/>
<keyword evidence="13" id="KW-0597">Phosphoprotein</keyword>
<dbReference type="OMA" id="KATSACN"/>
<dbReference type="CDD" id="cd20821">
    <property type="entry name" value="C1_MgcRacGAP"/>
    <property type="match status" value="1"/>
</dbReference>
<dbReference type="InterPro" id="IPR008936">
    <property type="entry name" value="Rho_GTPase_activation_prot"/>
</dbReference>
<evidence type="ECO:0000256" key="19">
    <source>
        <dbReference type="ARBA" id="ARBA00022843"/>
    </source>
</evidence>
<reference evidence="36" key="2">
    <citation type="submission" date="2025-08" db="UniProtKB">
        <authorList>
            <consortium name="Ensembl"/>
        </authorList>
    </citation>
    <scope>IDENTIFICATION</scope>
</reference>
<dbReference type="SMART" id="SM00109">
    <property type="entry name" value="C1"/>
    <property type="match status" value="1"/>
</dbReference>
<evidence type="ECO:0000256" key="12">
    <source>
        <dbReference type="ARBA" id="ARBA00022499"/>
    </source>
</evidence>
<evidence type="ECO:0000256" key="6">
    <source>
        <dbReference type="ARBA" id="ARBA00004626"/>
    </source>
</evidence>
<evidence type="ECO:0000256" key="33">
    <source>
        <dbReference type="SAM" id="MobiDB-lite"/>
    </source>
</evidence>
<dbReference type="Ensembl" id="ENSSFAT00005034672.1">
    <property type="protein sequence ID" value="ENSSFAP00005033502.1"/>
    <property type="gene ID" value="ENSSFAG00005016888.1"/>
</dbReference>
<keyword evidence="29" id="KW-0968">Cytoplasmic vesicle</keyword>
<dbReference type="InterPro" id="IPR000198">
    <property type="entry name" value="RhoGAP_dom"/>
</dbReference>
<dbReference type="GO" id="GO:0006811">
    <property type="term" value="P:monoatomic ion transport"/>
    <property type="evidence" value="ECO:0007669"/>
    <property type="project" value="UniProtKB-KW"/>
</dbReference>
<dbReference type="GO" id="GO:0051256">
    <property type="term" value="P:mitotic spindle midzone assembly"/>
    <property type="evidence" value="ECO:0007669"/>
    <property type="project" value="TreeGrafter"/>
</dbReference>
<keyword evidence="18" id="KW-0862">Zinc</keyword>
<feature type="region of interest" description="Disordered" evidence="33">
    <location>
        <begin position="617"/>
        <end position="636"/>
    </location>
</feature>
<keyword evidence="25" id="KW-0472">Membrane</keyword>
<evidence type="ECO:0000313" key="37">
    <source>
        <dbReference type="Proteomes" id="UP000472267"/>
    </source>
</evidence>
<keyword evidence="11" id="KW-0963">Cytoplasm</keyword>
<keyword evidence="19" id="KW-0832">Ubl conjugation</keyword>
<evidence type="ECO:0000256" key="24">
    <source>
        <dbReference type="ARBA" id="ARBA00023121"/>
    </source>
</evidence>
<dbReference type="FunFam" id="1.10.555.10:FF:000034">
    <property type="entry name" value="Rac GTPase-activating protein 1"/>
    <property type="match status" value="1"/>
</dbReference>
<dbReference type="GO" id="GO:0030496">
    <property type="term" value="C:midbody"/>
    <property type="evidence" value="ECO:0007669"/>
    <property type="project" value="UniProtKB-SubCell"/>
</dbReference>
<organism evidence="36 37">
    <name type="scientific">Salarias fasciatus</name>
    <name type="common">Jewelled blenny</name>
    <name type="synonym">Blennius fasciatus</name>
    <dbReference type="NCBI Taxonomy" id="181472"/>
    <lineage>
        <taxon>Eukaryota</taxon>
        <taxon>Metazoa</taxon>
        <taxon>Chordata</taxon>
        <taxon>Craniata</taxon>
        <taxon>Vertebrata</taxon>
        <taxon>Euteleostomi</taxon>
        <taxon>Actinopterygii</taxon>
        <taxon>Neopterygii</taxon>
        <taxon>Teleostei</taxon>
        <taxon>Neoteleostei</taxon>
        <taxon>Acanthomorphata</taxon>
        <taxon>Ovalentaria</taxon>
        <taxon>Blenniimorphae</taxon>
        <taxon>Blenniiformes</taxon>
        <taxon>Blennioidei</taxon>
        <taxon>Blenniidae</taxon>
        <taxon>Salariinae</taxon>
        <taxon>Salarias</taxon>
    </lineage>
</organism>
<evidence type="ECO:0000256" key="25">
    <source>
        <dbReference type="ARBA" id="ARBA00023136"/>
    </source>
</evidence>
<keyword evidence="10" id="KW-1003">Cell membrane</keyword>
<dbReference type="Pfam" id="PF00620">
    <property type="entry name" value="RhoGAP"/>
    <property type="match status" value="1"/>
</dbReference>
<evidence type="ECO:0000256" key="26">
    <source>
        <dbReference type="ARBA" id="ARBA00023212"/>
    </source>
</evidence>
<gene>
    <name evidence="36" type="primary">LOC115388732</name>
</gene>
<evidence type="ECO:0000256" key="20">
    <source>
        <dbReference type="ARBA" id="ARBA00022871"/>
    </source>
</evidence>
<keyword evidence="27" id="KW-0539">Nucleus</keyword>
<evidence type="ECO:0000256" key="13">
    <source>
        <dbReference type="ARBA" id="ARBA00022553"/>
    </source>
</evidence>
<feature type="domain" description="Rho-GAP" evidence="35">
    <location>
        <begin position="362"/>
        <end position="552"/>
    </location>
</feature>
<feature type="coiled-coil region" evidence="32">
    <location>
        <begin position="58"/>
        <end position="106"/>
    </location>
</feature>
<dbReference type="GO" id="GO:0030154">
    <property type="term" value="P:cell differentiation"/>
    <property type="evidence" value="ECO:0007669"/>
    <property type="project" value="UniProtKB-KW"/>
</dbReference>
<feature type="compositionally biased region" description="Basic residues" evidence="33">
    <location>
        <begin position="180"/>
        <end position="189"/>
    </location>
</feature>
<evidence type="ECO:0000256" key="22">
    <source>
        <dbReference type="ARBA" id="ARBA00023054"/>
    </source>
</evidence>
<evidence type="ECO:0000259" key="34">
    <source>
        <dbReference type="PROSITE" id="PS50081"/>
    </source>
</evidence>
<keyword evidence="20" id="KW-0744">Spermatogenesis</keyword>
<dbReference type="GO" id="GO:0008289">
    <property type="term" value="F:lipid binding"/>
    <property type="evidence" value="ECO:0007669"/>
    <property type="project" value="UniProtKB-KW"/>
</dbReference>
<proteinExistence type="predicted"/>
<dbReference type="GO" id="GO:0007283">
    <property type="term" value="P:spermatogenesis"/>
    <property type="evidence" value="ECO:0007669"/>
    <property type="project" value="UniProtKB-KW"/>
</dbReference>
<keyword evidence="15" id="KW-0479">Metal-binding</keyword>
<dbReference type="GO" id="GO:0097149">
    <property type="term" value="C:centralspindlin complex"/>
    <property type="evidence" value="ECO:0007669"/>
    <property type="project" value="TreeGrafter"/>
</dbReference>
<evidence type="ECO:0000256" key="7">
    <source>
        <dbReference type="ARBA" id="ARBA00022448"/>
    </source>
</evidence>
<dbReference type="FunFam" id="3.30.60.20:FF:000033">
    <property type="entry name" value="Rac GTPase-activating protein 1"/>
    <property type="match status" value="1"/>
</dbReference>
<dbReference type="GO" id="GO:0005634">
    <property type="term" value="C:nucleus"/>
    <property type="evidence" value="ECO:0007669"/>
    <property type="project" value="UniProtKB-SubCell"/>
</dbReference>
<evidence type="ECO:0000256" key="11">
    <source>
        <dbReference type="ARBA" id="ARBA00022490"/>
    </source>
</evidence>
<keyword evidence="16" id="KW-0863">Zinc-finger</keyword>
<dbReference type="GO" id="GO:0001669">
    <property type="term" value="C:acrosomal vesicle"/>
    <property type="evidence" value="ECO:0007669"/>
    <property type="project" value="UniProtKB-SubCell"/>
</dbReference>
<feature type="domain" description="Phorbol-ester/DAG-type" evidence="34">
    <location>
        <begin position="299"/>
        <end position="348"/>
    </location>
</feature>
<dbReference type="PANTHER" id="PTHR46199">
    <property type="entry name" value="RAC GTPASE-ACTIVATING PROTEIN 1"/>
    <property type="match status" value="1"/>
</dbReference>
<dbReference type="InterPro" id="IPR046349">
    <property type="entry name" value="C1-like_sf"/>
</dbReference>
<keyword evidence="24" id="KW-0446">Lipid-binding</keyword>
<evidence type="ECO:0000256" key="5">
    <source>
        <dbReference type="ARBA" id="ARBA00004413"/>
    </source>
</evidence>
<evidence type="ECO:0000256" key="30">
    <source>
        <dbReference type="ARBA" id="ARBA00067896"/>
    </source>
</evidence>
<evidence type="ECO:0000256" key="3">
    <source>
        <dbReference type="ARBA" id="ARBA00004214"/>
    </source>
</evidence>
<dbReference type="Proteomes" id="UP000472267">
    <property type="component" value="Chromosome 5"/>
</dbReference>
<evidence type="ECO:0000256" key="10">
    <source>
        <dbReference type="ARBA" id="ARBA00022475"/>
    </source>
</evidence>
<evidence type="ECO:0000256" key="15">
    <source>
        <dbReference type="ARBA" id="ARBA00022723"/>
    </source>
</evidence>
<dbReference type="CDD" id="cd04382">
    <property type="entry name" value="RhoGAP_MgcRacGAP"/>
    <property type="match status" value="1"/>
</dbReference>
<reference evidence="36" key="3">
    <citation type="submission" date="2025-09" db="UniProtKB">
        <authorList>
            <consortium name="Ensembl"/>
        </authorList>
    </citation>
    <scope>IDENTIFICATION</scope>
</reference>
<evidence type="ECO:0000256" key="21">
    <source>
        <dbReference type="ARBA" id="ARBA00022990"/>
    </source>
</evidence>
<dbReference type="InterPro" id="IPR002219">
    <property type="entry name" value="PKC_DAG/PE"/>
</dbReference>
<dbReference type="SUPFAM" id="SSF57889">
    <property type="entry name" value="Cysteine-rich domain"/>
    <property type="match status" value="1"/>
</dbReference>
<keyword evidence="14" id="KW-0132">Cell division</keyword>
<evidence type="ECO:0000256" key="2">
    <source>
        <dbReference type="ARBA" id="ARBA00004186"/>
    </source>
</evidence>
<evidence type="ECO:0000256" key="27">
    <source>
        <dbReference type="ARBA" id="ARBA00023242"/>
    </source>
</evidence>
<keyword evidence="12" id="KW-1017">Isopeptide bond</keyword>
<keyword evidence="22 32" id="KW-0175">Coiled coil</keyword>
<evidence type="ECO:0000256" key="23">
    <source>
        <dbReference type="ARBA" id="ARBA00023065"/>
    </source>
</evidence>
<evidence type="ECO:0000259" key="35">
    <source>
        <dbReference type="PROSITE" id="PS50238"/>
    </source>
</evidence>
<dbReference type="AlphaFoldDB" id="A0A672HWX7"/>
<keyword evidence="7" id="KW-0813">Transport</keyword>
<evidence type="ECO:0000256" key="32">
    <source>
        <dbReference type="SAM" id="Coils"/>
    </source>
</evidence>
<feature type="region of interest" description="Disordered" evidence="33">
    <location>
        <begin position="180"/>
        <end position="211"/>
    </location>
</feature>
<dbReference type="SMART" id="SM00324">
    <property type="entry name" value="RhoGAP"/>
    <property type="match status" value="1"/>
</dbReference>
<dbReference type="Gene3D" id="1.10.555.10">
    <property type="entry name" value="Rho GTPase activation protein"/>
    <property type="match status" value="1"/>
</dbReference>
<keyword evidence="28" id="KW-0131">Cell cycle</keyword>
<dbReference type="SUPFAM" id="SSF48350">
    <property type="entry name" value="GTPase activation domain, GAP"/>
    <property type="match status" value="1"/>
</dbReference>
<evidence type="ECO:0000256" key="4">
    <source>
        <dbReference type="ARBA" id="ARBA00004218"/>
    </source>
</evidence>
<dbReference type="PROSITE" id="PS50081">
    <property type="entry name" value="ZF_DAG_PE_2"/>
    <property type="match status" value="1"/>
</dbReference>
<dbReference type="GO" id="GO:0007266">
    <property type="term" value="P:Rho protein signal transduction"/>
    <property type="evidence" value="ECO:0007669"/>
    <property type="project" value="TreeGrafter"/>
</dbReference>
<evidence type="ECO:0000256" key="31">
    <source>
        <dbReference type="ARBA" id="ARBA00075869"/>
    </source>
</evidence>
<reference evidence="36" key="1">
    <citation type="submission" date="2019-06" db="EMBL/GenBank/DDBJ databases">
        <authorList>
            <consortium name="Wellcome Sanger Institute Data Sharing"/>
        </authorList>
    </citation>
    <scope>NUCLEOTIDE SEQUENCE [LARGE SCALE GENOMIC DNA]</scope>
</reference>
<protein>
    <recommendedName>
        <fullName evidence="30">Rac GTPase-activating protein 1</fullName>
    </recommendedName>
    <alternativeName>
        <fullName evidence="31">Male germ cell RacGap</fullName>
    </alternativeName>
</protein>
<keyword evidence="9" id="KW-0217">Developmental protein</keyword>
<dbReference type="GO" id="GO:0051233">
    <property type="term" value="C:spindle midzone"/>
    <property type="evidence" value="ECO:0007669"/>
    <property type="project" value="TreeGrafter"/>
</dbReference>
<evidence type="ECO:0000256" key="29">
    <source>
        <dbReference type="ARBA" id="ARBA00023329"/>
    </source>
</evidence>
<keyword evidence="17" id="KW-0221">Differentiation</keyword>
<keyword evidence="26" id="KW-0206">Cytoskeleton</keyword>
<sequence length="636" mass="71396">MESSVMNLYNQFESLRAQVDGLNESVEPQFLQMAENFEDCRKRWMQTDEELVSCKETLAKVETERGALEVKLKHARNQVDVEIRRRQKAEAVHEKLERQLQLIRDLLIADNSVHLSEEQRSALAFLSAHSQAAQASKANLNTSRRLTVIDESSLISEISYDETDDSLDWDSSALNKMRLRRRQKRRSSRKLLEVPPQAVKKPRSTGRPSDRMNESIVAKTTITVPMNGGALEAVSTIEAVPYWTRSRKRSGEDFTRLFALACDDTTTDQSATVSEAPSTLAPDFKAKQETPKMNGEGKKHHFIPKTVIKSEFCGSCGKRTKFGKLYLRCQDCRVVSHPECREHCPLPCNPAAVCTPLKNTEVTLADFAPATAPQIPALVIYCIKEIEHRGLHEVGLYRVSGNERTVKELKEKLIRGKTLPPLNKVEDINVITGVLKDFLRNLPEPLLTFHLNKSFMTAAEIEDDDNSLAMLYQTISELPPPNRDTLACLMIHLQKVSQSVNTKMDVHNLARVFGPTLVGHAVPDPDPMTILHDTTRQPRVVQRMLSIPASYWSKFAYPDSESLDNAHITDTPKQKVSILGPLTTPEHQMINKTPSSSSLSQRMMQTLSSTTLFGSKSKATSASKHQGNFFASPQLK</sequence>
<evidence type="ECO:0000256" key="28">
    <source>
        <dbReference type="ARBA" id="ARBA00023306"/>
    </source>
</evidence>
<evidence type="ECO:0000256" key="18">
    <source>
        <dbReference type="ARBA" id="ARBA00022833"/>
    </source>
</evidence>
<comment type="subcellular location">
    <subcellularLocation>
        <location evidence="5">Cell membrane</location>
        <topology evidence="5">Peripheral membrane protein</topology>
        <orientation evidence="5">Cytoplasmic side</orientation>
    </subcellularLocation>
    <subcellularLocation>
        <location evidence="6">Cleavage furrow</location>
    </subcellularLocation>
    <subcellularLocation>
        <location evidence="2">Cytoplasm</location>
        <location evidence="2">Cytoskeleton</location>
        <location evidence="2">Spindle</location>
    </subcellularLocation>
    <subcellularLocation>
        <location evidence="4">Cytoplasmic vesicle</location>
        <location evidence="4">Secretory vesicle</location>
        <location evidence="4">Acrosome</location>
    </subcellularLocation>
    <subcellularLocation>
        <location evidence="3">Midbody</location>
    </subcellularLocation>
    <subcellularLocation>
        <location evidence="1">Nucleus</location>
    </subcellularLocation>
</comment>
<evidence type="ECO:0000256" key="17">
    <source>
        <dbReference type="ARBA" id="ARBA00022782"/>
    </source>
</evidence>
<name>A0A672HWX7_SALFA</name>
<dbReference type="GO" id="GO:0000281">
    <property type="term" value="P:mitotic cytokinesis"/>
    <property type="evidence" value="ECO:0007669"/>
    <property type="project" value="TreeGrafter"/>
</dbReference>
<dbReference type="GO" id="GO:0032154">
    <property type="term" value="C:cleavage furrow"/>
    <property type="evidence" value="ECO:0007669"/>
    <property type="project" value="UniProtKB-SubCell"/>
</dbReference>